<keyword evidence="2" id="KW-1185">Reference proteome</keyword>
<proteinExistence type="predicted"/>
<dbReference type="EMBL" id="MUAV01000053">
    <property type="protein sequence ID" value="RAP39469.1"/>
    <property type="molecule type" value="Genomic_DNA"/>
</dbReference>
<evidence type="ECO:0000313" key="2">
    <source>
        <dbReference type="Proteomes" id="UP000248659"/>
    </source>
</evidence>
<name>A0ABX9DCN5_9RHOB</name>
<comment type="caution">
    <text evidence="1">The sequence shown here is derived from an EMBL/GenBank/DDBJ whole genome shotgun (WGS) entry which is preliminary data.</text>
</comment>
<evidence type="ECO:0000313" key="1">
    <source>
        <dbReference type="EMBL" id="RAP39469.1"/>
    </source>
</evidence>
<organism evidence="1 2">
    <name type="scientific">Rhodovulum viride</name>
    <dbReference type="NCBI Taxonomy" id="1231134"/>
    <lineage>
        <taxon>Bacteria</taxon>
        <taxon>Pseudomonadati</taxon>
        <taxon>Pseudomonadota</taxon>
        <taxon>Alphaproteobacteria</taxon>
        <taxon>Rhodobacterales</taxon>
        <taxon>Paracoccaceae</taxon>
        <taxon>Rhodovulum</taxon>
    </lineage>
</organism>
<accession>A0ABX9DCN5</accession>
<protein>
    <recommendedName>
        <fullName evidence="3">Regulator of chromosome condensation (RCC1) repeat-containing protein</fullName>
    </recommendedName>
</protein>
<evidence type="ECO:0008006" key="3">
    <source>
        <dbReference type="Google" id="ProtNLM"/>
    </source>
</evidence>
<dbReference type="RefSeq" id="WP_112317464.1">
    <property type="nucleotide sequence ID" value="NZ_MUAV01000053.1"/>
</dbReference>
<dbReference type="SUPFAM" id="SSF82171">
    <property type="entry name" value="DPP6 N-terminal domain-like"/>
    <property type="match status" value="1"/>
</dbReference>
<reference evidence="1 2" key="1">
    <citation type="submission" date="2017-01" db="EMBL/GenBank/DDBJ databases">
        <title>Genome sequence of Rhodovulum viride JA756.</title>
        <authorList>
            <person name="Lakshmi K.V."/>
            <person name="Tushar L.D."/>
            <person name="Sasikala C."/>
            <person name="Venkataramana C."/>
        </authorList>
    </citation>
    <scope>NUCLEOTIDE SEQUENCE [LARGE SCALE GENOMIC DNA]</scope>
    <source>
        <strain evidence="1 2">JA756</strain>
    </source>
</reference>
<dbReference type="Proteomes" id="UP000248659">
    <property type="component" value="Unassembled WGS sequence"/>
</dbReference>
<gene>
    <name evidence="1" type="ORF">BYZ73_20345</name>
</gene>
<sequence>MNPSNFRKFDASEEPEPLIQQLGCILSPDRYYAVVRPEGAEPSDGEDRLLIRDDAFGPGIMQLDLDMELPTALIRGGQLSDPVDAIMLVRAGYILMLRDGLMRVEPIPSIAPSGTGEEFSRSRGQALGATIRNGKLLVVGSEGIVVQRGNDGEWEELNRQQKREDSYFALKGVTAASGGNVVAVGHRDYRSAYLCSTEAGDWEERTLPGGYLTDIVSTGPQDYWISARKGDLWHGNPVDGFENVTPEGTTTDFLAIAAYKERFYLTAAGGDLWVFGDGRASQIFPFPGERRFLTYSFDVHDDLLWVQGQNGFGVFDGESWTRINLPW</sequence>